<dbReference type="PANTHER" id="PTHR30001:SF0">
    <property type="entry name" value="RIBONUCLEASE G"/>
    <property type="match status" value="1"/>
</dbReference>
<evidence type="ECO:0000256" key="2">
    <source>
        <dbReference type="ARBA" id="ARBA00022723"/>
    </source>
</evidence>
<dbReference type="InterPro" id="IPR019307">
    <property type="entry name" value="RNA-bd_AU-1/RNase_E/G"/>
</dbReference>
<feature type="domain" description="RNA-binding protein AU-1/Ribonuclease E/G" evidence="6">
    <location>
        <begin position="40"/>
        <end position="300"/>
    </location>
</feature>
<comment type="cofactor">
    <cofactor evidence="1">
        <name>Mg(2+)</name>
        <dbReference type="ChEBI" id="CHEBI:18420"/>
    </cofactor>
</comment>
<evidence type="ECO:0000256" key="5">
    <source>
        <dbReference type="ARBA" id="ARBA00022884"/>
    </source>
</evidence>
<name>A0A174E813_9CLOT</name>
<organism evidence="7 8">
    <name type="scientific">Clostridium disporicum</name>
    <dbReference type="NCBI Taxonomy" id="84024"/>
    <lineage>
        <taxon>Bacteria</taxon>
        <taxon>Bacillati</taxon>
        <taxon>Bacillota</taxon>
        <taxon>Clostridia</taxon>
        <taxon>Eubacteriales</taxon>
        <taxon>Clostridiaceae</taxon>
        <taxon>Clostridium</taxon>
    </lineage>
</organism>
<evidence type="ECO:0000259" key="6">
    <source>
        <dbReference type="Pfam" id="PF10150"/>
    </source>
</evidence>
<dbReference type="AlphaFoldDB" id="A0A174E813"/>
<dbReference type="Gene3D" id="2.40.50.140">
    <property type="entry name" value="Nucleic acid-binding proteins"/>
    <property type="match status" value="1"/>
</dbReference>
<gene>
    <name evidence="7" type="primary">rng</name>
    <name evidence="7" type="ORF">ERS852470_02000</name>
</gene>
<evidence type="ECO:0000256" key="1">
    <source>
        <dbReference type="ARBA" id="ARBA00001946"/>
    </source>
</evidence>
<dbReference type="GO" id="GO:0005737">
    <property type="term" value="C:cytoplasm"/>
    <property type="evidence" value="ECO:0007669"/>
    <property type="project" value="TreeGrafter"/>
</dbReference>
<accession>A0A174E813</accession>
<keyword evidence="3 7" id="KW-0378">Hydrolase</keyword>
<reference evidence="7 8" key="1">
    <citation type="submission" date="2015-09" db="EMBL/GenBank/DDBJ databases">
        <authorList>
            <consortium name="Pathogen Informatics"/>
        </authorList>
    </citation>
    <scope>NUCLEOTIDE SEQUENCE [LARGE SCALE GENOMIC DNA]</scope>
    <source>
        <strain evidence="7 8">2789STDY5834855</strain>
    </source>
</reference>
<dbReference type="GO" id="GO:0046872">
    <property type="term" value="F:metal ion binding"/>
    <property type="evidence" value="ECO:0007669"/>
    <property type="project" value="UniProtKB-KW"/>
</dbReference>
<dbReference type="GO" id="GO:0004540">
    <property type="term" value="F:RNA nuclease activity"/>
    <property type="evidence" value="ECO:0007669"/>
    <property type="project" value="InterPro"/>
</dbReference>
<evidence type="ECO:0000256" key="3">
    <source>
        <dbReference type="ARBA" id="ARBA00022801"/>
    </source>
</evidence>
<dbReference type="Pfam" id="PF10150">
    <property type="entry name" value="RNase_E_G"/>
    <property type="match status" value="1"/>
</dbReference>
<protein>
    <submittedName>
        <fullName evidence="7">Ribonuclease</fullName>
        <ecNumber evidence="7">3.1.26.-</ecNumber>
    </submittedName>
</protein>
<dbReference type="GO" id="GO:0016787">
    <property type="term" value="F:hydrolase activity"/>
    <property type="evidence" value="ECO:0007669"/>
    <property type="project" value="UniProtKB-KW"/>
</dbReference>
<dbReference type="InterPro" id="IPR004659">
    <property type="entry name" value="RNase_E/G"/>
</dbReference>
<dbReference type="Proteomes" id="UP000095558">
    <property type="component" value="Unassembled WGS sequence"/>
</dbReference>
<keyword evidence="2" id="KW-0479">Metal-binding</keyword>
<keyword evidence="4" id="KW-0460">Magnesium</keyword>
<dbReference type="PANTHER" id="PTHR30001">
    <property type="entry name" value="RIBONUCLEASE"/>
    <property type="match status" value="1"/>
</dbReference>
<evidence type="ECO:0000313" key="8">
    <source>
        <dbReference type="Proteomes" id="UP000095558"/>
    </source>
</evidence>
<dbReference type="InterPro" id="IPR012340">
    <property type="entry name" value="NA-bd_OB-fold"/>
</dbReference>
<evidence type="ECO:0000256" key="4">
    <source>
        <dbReference type="ARBA" id="ARBA00022842"/>
    </source>
</evidence>
<keyword evidence="5" id="KW-0694">RNA-binding</keyword>
<sequence>MYYSEELKRVGIKKGQEILVEVLKEPLGNKGAKVSNKVNILGRYIVLTMGVEGITISKRISDLEERQRLINLTKPIKGVEIVFRTESKAATNEELLSELNSLLEKKEEMEKKLRYSTTIGKIKSNSMIIRFFEELDDRKTSITADDDEFFENIKGLTKGNNNFEFKFYEGKRTLFDYSGIEKEILKLRHKKVNLQCGGYIVIDKTEAMYVIDVNSGKNIKGRDFNKTIMQTNLEAAKEVGRQIRLRNLSGIIVVDFIDMRDENQKVPVIKALKKSLEADKGNVKVFPFTELDLIQISRKRKGKSIYEYLEEPCRKCKSNGFLLKLSYIENLIRNEIIKCSNENSIKDFYIEIDKNYEDDIKEDIVKFLKNIDGLDKEVYLNFVYDIEGYRVEPLIFVSQKENYQKYKIKTIEKV</sequence>
<dbReference type="GO" id="GO:0003723">
    <property type="term" value="F:RNA binding"/>
    <property type="evidence" value="ECO:0007669"/>
    <property type="project" value="UniProtKB-KW"/>
</dbReference>
<evidence type="ECO:0000313" key="7">
    <source>
        <dbReference type="EMBL" id="CUO32140.1"/>
    </source>
</evidence>
<dbReference type="EC" id="3.1.26.-" evidence="7"/>
<dbReference type="EMBL" id="CYZV01000020">
    <property type="protein sequence ID" value="CUO32140.1"/>
    <property type="molecule type" value="Genomic_DNA"/>
</dbReference>
<dbReference type="GO" id="GO:0006364">
    <property type="term" value="P:rRNA processing"/>
    <property type="evidence" value="ECO:0007669"/>
    <property type="project" value="TreeGrafter"/>
</dbReference>
<proteinExistence type="predicted"/>